<feature type="compositionally biased region" description="Basic and acidic residues" evidence="1">
    <location>
        <begin position="392"/>
        <end position="408"/>
    </location>
</feature>
<sequence>MKPKKGFTALASNIFVHDSKAIGYTQMSCELPVQICDEKTQKVLGEASLWYFNQPKNSVHDNVNVQPNQKLTLTEDRYVYANFRALSEVFLPNRGLDFSKPGVLKSAVELLQGRTVYPNHQFQDIYNWLGVVSNAYWDAKGEKSGGIPGINCEIKIDAFLNYRIASGLMMNPPAVNAMSLTVFFEFEYSHPHMERWKFWEMLGEEVDGEVVRIIVTKIIRFFEASLVPVGEDDLAVNHNENAEEDVEDLSAASQQLPKNSNVSEEKTMKLTEEMKQKLGIKFDGDDVPELELLKAAEMLAGQVVQLSSETNIESLKKQAELAGKLLDEKRSEVIRLAKIAELGADEGELEKVLLDQINEADYERLEGLHKYYEKRASEKFPNNGRSSLEGSEEIHEAGNIPKTKETKRLPKVKH</sequence>
<evidence type="ECO:0000256" key="1">
    <source>
        <dbReference type="SAM" id="MobiDB-lite"/>
    </source>
</evidence>
<dbReference type="AlphaFoldDB" id="A0AAD8EU81"/>
<dbReference type="EMBL" id="JASAOG010000440">
    <property type="protein sequence ID" value="KAK0039543.1"/>
    <property type="molecule type" value="Genomic_DNA"/>
</dbReference>
<accession>A0AAD8EU81</accession>
<feature type="region of interest" description="Disordered" evidence="1">
    <location>
        <begin position="379"/>
        <end position="414"/>
    </location>
</feature>
<dbReference type="Proteomes" id="UP001233172">
    <property type="component" value="Unassembled WGS sequence"/>
</dbReference>
<evidence type="ECO:0000313" key="2">
    <source>
        <dbReference type="EMBL" id="KAK0039543.1"/>
    </source>
</evidence>
<gene>
    <name evidence="2" type="ORF">Bpfe_031028</name>
</gene>
<organism evidence="2 3">
    <name type="scientific">Biomphalaria pfeifferi</name>
    <name type="common">Bloodfluke planorb</name>
    <name type="synonym">Freshwater snail</name>
    <dbReference type="NCBI Taxonomy" id="112525"/>
    <lineage>
        <taxon>Eukaryota</taxon>
        <taxon>Metazoa</taxon>
        <taxon>Spiralia</taxon>
        <taxon>Lophotrochozoa</taxon>
        <taxon>Mollusca</taxon>
        <taxon>Gastropoda</taxon>
        <taxon>Heterobranchia</taxon>
        <taxon>Euthyneura</taxon>
        <taxon>Panpulmonata</taxon>
        <taxon>Hygrophila</taxon>
        <taxon>Lymnaeoidea</taxon>
        <taxon>Planorbidae</taxon>
        <taxon>Biomphalaria</taxon>
    </lineage>
</organism>
<evidence type="ECO:0000313" key="3">
    <source>
        <dbReference type="Proteomes" id="UP001233172"/>
    </source>
</evidence>
<keyword evidence="3" id="KW-1185">Reference proteome</keyword>
<name>A0AAD8EU81_BIOPF</name>
<proteinExistence type="predicted"/>
<comment type="caution">
    <text evidence="2">The sequence shown here is derived from an EMBL/GenBank/DDBJ whole genome shotgun (WGS) entry which is preliminary data.</text>
</comment>
<protein>
    <submittedName>
        <fullName evidence="2">Uncharacterized protein</fullName>
    </submittedName>
</protein>
<reference evidence="2" key="1">
    <citation type="journal article" date="2023" name="PLoS Negl. Trop. Dis.">
        <title>A genome sequence for Biomphalaria pfeifferi, the major vector snail for the human-infecting parasite Schistosoma mansoni.</title>
        <authorList>
            <person name="Bu L."/>
            <person name="Lu L."/>
            <person name="Laidemitt M.R."/>
            <person name="Zhang S.M."/>
            <person name="Mutuku M."/>
            <person name="Mkoji G."/>
            <person name="Steinauer M."/>
            <person name="Loker E.S."/>
        </authorList>
    </citation>
    <scope>NUCLEOTIDE SEQUENCE</scope>
    <source>
        <strain evidence="2">KasaAsao</strain>
    </source>
</reference>
<reference evidence="2" key="2">
    <citation type="submission" date="2023-04" db="EMBL/GenBank/DDBJ databases">
        <authorList>
            <person name="Bu L."/>
            <person name="Lu L."/>
            <person name="Laidemitt M.R."/>
            <person name="Zhang S.M."/>
            <person name="Mutuku M."/>
            <person name="Mkoji G."/>
            <person name="Steinauer M."/>
            <person name="Loker E.S."/>
        </authorList>
    </citation>
    <scope>NUCLEOTIDE SEQUENCE</scope>
    <source>
        <strain evidence="2">KasaAsao</strain>
        <tissue evidence="2">Whole Snail</tissue>
    </source>
</reference>